<reference evidence="1 2" key="1">
    <citation type="submission" date="2020-08" db="EMBL/GenBank/DDBJ databases">
        <title>Sequencing the genomes of 1000 actinobacteria strains.</title>
        <authorList>
            <person name="Klenk H.-P."/>
        </authorList>
    </citation>
    <scope>NUCLEOTIDE SEQUENCE [LARGE SCALE GENOMIC DNA]</scope>
    <source>
        <strain evidence="1 2">DSM 45084</strain>
    </source>
</reference>
<sequence length="132" mass="15156">MLADWSQRWIDRNFPLDYTLKSLEKILDGPGYHAVRDLRRVLKNAAYLVFGAMLHTLNATDPDTAARHPLHERCAAIVESMIRELHAALDPVVARVQADLPDDHRDLLHHEYDRWNDIHTWDLINAGDPCGT</sequence>
<keyword evidence="2" id="KW-1185">Reference proteome</keyword>
<proteinExistence type="predicted"/>
<accession>A0A7W7T2Z1</accession>
<organism evidence="1 2">
    <name type="scientific">Saccharothrix violaceirubra</name>
    <dbReference type="NCBI Taxonomy" id="413306"/>
    <lineage>
        <taxon>Bacteria</taxon>
        <taxon>Bacillati</taxon>
        <taxon>Actinomycetota</taxon>
        <taxon>Actinomycetes</taxon>
        <taxon>Pseudonocardiales</taxon>
        <taxon>Pseudonocardiaceae</taxon>
        <taxon>Saccharothrix</taxon>
    </lineage>
</organism>
<comment type="caution">
    <text evidence="1">The sequence shown here is derived from an EMBL/GenBank/DDBJ whole genome shotgun (WGS) entry which is preliminary data.</text>
</comment>
<dbReference type="AlphaFoldDB" id="A0A7W7T2Z1"/>
<protein>
    <submittedName>
        <fullName evidence="1">Uncharacterized protein</fullName>
    </submittedName>
</protein>
<evidence type="ECO:0000313" key="1">
    <source>
        <dbReference type="EMBL" id="MBB4965603.1"/>
    </source>
</evidence>
<evidence type="ECO:0000313" key="2">
    <source>
        <dbReference type="Proteomes" id="UP000542674"/>
    </source>
</evidence>
<name>A0A7W7T2Z1_9PSEU</name>
<dbReference type="EMBL" id="JACHJS010000001">
    <property type="protein sequence ID" value="MBB4965603.1"/>
    <property type="molecule type" value="Genomic_DNA"/>
</dbReference>
<dbReference type="RefSeq" id="WP_184669206.1">
    <property type="nucleotide sequence ID" value="NZ_BAABAI010000029.1"/>
</dbReference>
<dbReference type="Proteomes" id="UP000542674">
    <property type="component" value="Unassembled WGS sequence"/>
</dbReference>
<gene>
    <name evidence="1" type="ORF">F4559_002962</name>
</gene>